<dbReference type="PANTHER" id="PTHR43397:SF1">
    <property type="entry name" value="ERGOTHIONEINE BIOSYNTHESIS PROTEIN 1"/>
    <property type="match status" value="1"/>
</dbReference>
<dbReference type="InterPro" id="IPR019257">
    <property type="entry name" value="MeTrfase_dom"/>
</dbReference>
<keyword evidence="4" id="KW-0408">Iron</keyword>
<dbReference type="InterPro" id="IPR051128">
    <property type="entry name" value="EgtD_Methyltrsf_superfamily"/>
</dbReference>
<dbReference type="Pfam" id="PF12867">
    <property type="entry name" value="DinB_2"/>
    <property type="match status" value="1"/>
</dbReference>
<feature type="domain" description="Histidine-specific methyltransferase SAM-dependent" evidence="8">
    <location>
        <begin position="43"/>
        <end position="347"/>
    </location>
</feature>
<organism evidence="10 11">
    <name type="scientific">Coniosporium apollinis</name>
    <dbReference type="NCBI Taxonomy" id="61459"/>
    <lineage>
        <taxon>Eukaryota</taxon>
        <taxon>Fungi</taxon>
        <taxon>Dikarya</taxon>
        <taxon>Ascomycota</taxon>
        <taxon>Pezizomycotina</taxon>
        <taxon>Dothideomycetes</taxon>
        <taxon>Dothideomycetes incertae sedis</taxon>
        <taxon>Coniosporium</taxon>
    </lineage>
</organism>
<dbReference type="EMBL" id="JAPDRL010000050">
    <property type="protein sequence ID" value="KAJ9662396.1"/>
    <property type="molecule type" value="Genomic_DNA"/>
</dbReference>
<evidence type="ECO:0000256" key="2">
    <source>
        <dbReference type="ARBA" id="ARBA00022679"/>
    </source>
</evidence>
<comment type="caution">
    <text evidence="10">The sequence shown here is derived from an EMBL/GenBank/DDBJ whole genome shotgun (WGS) entry which is preliminary data.</text>
</comment>
<dbReference type="InterPro" id="IPR017805">
    <property type="entry name" value="SAM_MeTrfase_EasF-type_put"/>
</dbReference>
<dbReference type="PANTHER" id="PTHR43397">
    <property type="entry name" value="ERGOTHIONEINE BIOSYNTHESIS PROTEIN 1"/>
    <property type="match status" value="1"/>
</dbReference>
<evidence type="ECO:0000259" key="8">
    <source>
        <dbReference type="Pfam" id="PF10017"/>
    </source>
</evidence>
<keyword evidence="1" id="KW-0489">Methyltransferase</keyword>
<dbReference type="InterPro" id="IPR024775">
    <property type="entry name" value="DinB-like"/>
</dbReference>
<dbReference type="InterPro" id="IPR016187">
    <property type="entry name" value="CTDL_fold"/>
</dbReference>
<evidence type="ECO:0000256" key="6">
    <source>
        <dbReference type="SAM" id="MobiDB-lite"/>
    </source>
</evidence>
<dbReference type="Pfam" id="PF10017">
    <property type="entry name" value="Methyltransf_33"/>
    <property type="match status" value="1"/>
</dbReference>
<proteinExistence type="predicted"/>
<gene>
    <name evidence="10" type="ORF">H2201_006105</name>
</gene>
<dbReference type="Gene3D" id="3.90.1580.10">
    <property type="entry name" value="paralog of FGE (formylglycine-generating enzyme)"/>
    <property type="match status" value="1"/>
</dbReference>
<dbReference type="NCBIfam" id="TIGR03439">
    <property type="entry name" value="methyl_EasF"/>
    <property type="match status" value="1"/>
</dbReference>
<comment type="pathway">
    <text evidence="5">Amino-acid biosynthesis; ergothioneine biosynthesis.</text>
</comment>
<evidence type="ECO:0000256" key="1">
    <source>
        <dbReference type="ARBA" id="ARBA00022603"/>
    </source>
</evidence>
<evidence type="ECO:0000256" key="4">
    <source>
        <dbReference type="ARBA" id="ARBA00023004"/>
    </source>
</evidence>
<evidence type="ECO:0000313" key="10">
    <source>
        <dbReference type="EMBL" id="KAJ9662396.1"/>
    </source>
</evidence>
<evidence type="ECO:0000256" key="5">
    <source>
        <dbReference type="ARBA" id="ARBA00037882"/>
    </source>
</evidence>
<feature type="domain" description="DinB-like" evidence="9">
    <location>
        <begin position="374"/>
        <end position="508"/>
    </location>
</feature>
<evidence type="ECO:0000256" key="3">
    <source>
        <dbReference type="ARBA" id="ARBA00023002"/>
    </source>
</evidence>
<protein>
    <recommendedName>
        <fullName evidence="12">Dimethylhistidine N-methyltransferase</fullName>
    </recommendedName>
</protein>
<keyword evidence="2" id="KW-0808">Transferase</keyword>
<feature type="domain" description="Sulfatase-modifying factor enzyme-like" evidence="7">
    <location>
        <begin position="771"/>
        <end position="869"/>
    </location>
</feature>
<sequence>MAIETLPGVGVRPRVDSTCPEHISTKANIIDIRRETDEHSILDDIRKGLRPGDAAEKTLPTLLLYDETGLRLFEKITYLDEYYLTNAEIEVLQTYADRIAARIQPGSLIVELGSGNLRKVAILLEAIEKVGKDVEYYALDLSLAELQRTLAAVPHGGYKHVKCFGLLGTYNDGLEWLQKPEISSRPKSVLSLGSSIGNFKRHDAALFLKGFADILNLGDTLLLGIDACKDSEKVYHAYNDRDGLTHEFILSGLLHANKLVGKDVFKLDEWEVIGEYDVAAGRHHAFVSPLKDVDVDGILVNQGEKIRIEESYKYDACETTRLWEVAGLVEGAKWATGSGEYALHLVSKPKFFFDSNPERYAAKPVPSLSDWHNLWAAWDAVTREMIPKEELLSQPIKLRNACIFYLGHIPTFLDIHLTRATKGAPTEPAHYPQIFERGIDPDVENPELCHAHSEIPDSWPPTEEVITFQGRVRQRVTDLYRSDVAQTDRCVGRALWLGYEHEIMHVETLLYMLVQSQKTLPPPKSVIPDFEAMAKYAETMAVPNQWVTVPESDVVVGLDDPENDNGPDRFFGWDNEKPHRTIHVGAFAAKARAITNGEYAHYVESTGTRKLPASWSEQAIANGFHSSGVSNGQVNGHKVNGTFEEHRDGISASGAFLGNKSVRTVYGAVPLAQALHWPVFASYDELAGCAKWMGGRIPTAEEVRSIYSYVQQQKTKDVQNAIVNGIPAVNGHLVNDGVEETPPSQPSSNGLSGTVSGPKPSDFFINLEGANVGFKHWHPVPVTQNGNQLAGQGELGGVWEWTSTVLEKHDGFEPMGLYPGYTADFFDGKHNIVLGGSWATHPRIAGRKSFVNWYQRNYPYVWAGARLVRDL</sequence>
<accession>A0ABQ9NMY4</accession>
<dbReference type="Gene3D" id="3.40.50.150">
    <property type="entry name" value="Vaccinia Virus protein VP39"/>
    <property type="match status" value="1"/>
</dbReference>
<evidence type="ECO:0000259" key="7">
    <source>
        <dbReference type="Pfam" id="PF03781"/>
    </source>
</evidence>
<dbReference type="SUPFAM" id="SSF56436">
    <property type="entry name" value="C-type lectin-like"/>
    <property type="match status" value="1"/>
</dbReference>
<evidence type="ECO:0000313" key="11">
    <source>
        <dbReference type="Proteomes" id="UP001172684"/>
    </source>
</evidence>
<keyword evidence="3" id="KW-0560">Oxidoreductase</keyword>
<dbReference type="InterPro" id="IPR005532">
    <property type="entry name" value="SUMF_dom"/>
</dbReference>
<evidence type="ECO:0000259" key="9">
    <source>
        <dbReference type="Pfam" id="PF12867"/>
    </source>
</evidence>
<feature type="domain" description="Sulfatase-modifying factor enzyme-like" evidence="7">
    <location>
        <begin position="568"/>
        <end position="703"/>
    </location>
</feature>
<dbReference type="InterPro" id="IPR042095">
    <property type="entry name" value="SUMF_sf"/>
</dbReference>
<feature type="region of interest" description="Disordered" evidence="6">
    <location>
        <begin position="735"/>
        <end position="754"/>
    </location>
</feature>
<name>A0ABQ9NMY4_9PEZI</name>
<reference evidence="10" key="1">
    <citation type="submission" date="2022-10" db="EMBL/GenBank/DDBJ databases">
        <title>Culturing micro-colonial fungi from biological soil crusts in the Mojave desert and describing Neophaeococcomyces mojavensis, and introducing the new genera and species Taxawa tesnikishii.</title>
        <authorList>
            <person name="Kurbessoian T."/>
            <person name="Stajich J.E."/>
        </authorList>
    </citation>
    <scope>NUCLEOTIDE SEQUENCE</scope>
    <source>
        <strain evidence="10">TK_1</strain>
    </source>
</reference>
<dbReference type="Proteomes" id="UP001172684">
    <property type="component" value="Unassembled WGS sequence"/>
</dbReference>
<dbReference type="Pfam" id="PF03781">
    <property type="entry name" value="FGE-sulfatase"/>
    <property type="match status" value="2"/>
</dbReference>
<keyword evidence="11" id="KW-1185">Reference proteome</keyword>
<dbReference type="InterPro" id="IPR029063">
    <property type="entry name" value="SAM-dependent_MTases_sf"/>
</dbReference>
<evidence type="ECO:0008006" key="12">
    <source>
        <dbReference type="Google" id="ProtNLM"/>
    </source>
</evidence>